<keyword evidence="6 8" id="KW-1133">Transmembrane helix</keyword>
<dbReference type="AlphaFoldDB" id="A0A238YUA7"/>
<evidence type="ECO:0000256" key="3">
    <source>
        <dbReference type="ARBA" id="ARBA00022676"/>
    </source>
</evidence>
<gene>
    <name evidence="9" type="ORF">SAMN04488503_1013</name>
</gene>
<dbReference type="Proteomes" id="UP000198324">
    <property type="component" value="Unassembled WGS sequence"/>
</dbReference>
<feature type="transmembrane region" description="Helical" evidence="8">
    <location>
        <begin position="264"/>
        <end position="285"/>
    </location>
</feature>
<dbReference type="RefSeq" id="WP_089272396.1">
    <property type="nucleotide sequence ID" value="NZ_FZOC01000002.1"/>
</dbReference>
<evidence type="ECO:0000313" key="10">
    <source>
        <dbReference type="Proteomes" id="UP000198324"/>
    </source>
</evidence>
<keyword evidence="5 8" id="KW-0812">Transmembrane</keyword>
<dbReference type="PANTHER" id="PTHR33908:SF3">
    <property type="entry name" value="UNDECAPRENYL PHOSPHATE-ALPHA-4-AMINO-4-DEOXY-L-ARABINOSE ARABINOSYL TRANSFERASE"/>
    <property type="match status" value="1"/>
</dbReference>
<evidence type="ECO:0000256" key="7">
    <source>
        <dbReference type="ARBA" id="ARBA00023136"/>
    </source>
</evidence>
<dbReference type="InterPro" id="IPR050297">
    <property type="entry name" value="LipidA_mod_glycosyltrf_83"/>
</dbReference>
<proteinExistence type="predicted"/>
<feature type="transmembrane region" description="Helical" evidence="8">
    <location>
        <begin position="87"/>
        <end position="107"/>
    </location>
</feature>
<keyword evidence="10" id="KW-1185">Reference proteome</keyword>
<evidence type="ECO:0000256" key="8">
    <source>
        <dbReference type="SAM" id="Phobius"/>
    </source>
</evidence>
<organism evidence="9 10">
    <name type="scientific">Humidesulfovibrio mexicanus</name>
    <dbReference type="NCBI Taxonomy" id="147047"/>
    <lineage>
        <taxon>Bacteria</taxon>
        <taxon>Pseudomonadati</taxon>
        <taxon>Thermodesulfobacteriota</taxon>
        <taxon>Desulfovibrionia</taxon>
        <taxon>Desulfovibrionales</taxon>
        <taxon>Desulfovibrionaceae</taxon>
        <taxon>Humidesulfovibrio</taxon>
    </lineage>
</organism>
<evidence type="ECO:0000256" key="2">
    <source>
        <dbReference type="ARBA" id="ARBA00022475"/>
    </source>
</evidence>
<feature type="transmembrane region" description="Helical" evidence="8">
    <location>
        <begin position="119"/>
        <end position="137"/>
    </location>
</feature>
<evidence type="ECO:0000313" key="9">
    <source>
        <dbReference type="EMBL" id="SNR74876.1"/>
    </source>
</evidence>
<name>A0A238YUA7_9BACT</name>
<keyword evidence="4 9" id="KW-0808">Transferase</keyword>
<dbReference type="GO" id="GO:0009103">
    <property type="term" value="P:lipopolysaccharide biosynthetic process"/>
    <property type="evidence" value="ECO:0007669"/>
    <property type="project" value="TreeGrafter"/>
</dbReference>
<feature type="transmembrane region" description="Helical" evidence="8">
    <location>
        <begin position="215"/>
        <end position="236"/>
    </location>
</feature>
<evidence type="ECO:0000256" key="4">
    <source>
        <dbReference type="ARBA" id="ARBA00022679"/>
    </source>
</evidence>
<protein>
    <submittedName>
        <fullName evidence="9">4-amino-4-deoxy-L-arabinose transferase</fullName>
    </submittedName>
</protein>
<keyword evidence="2" id="KW-1003">Cell membrane</keyword>
<sequence length="559" mass="61424">MQRMWELMRRWPLAALAVLTALQTAGALSARALWFSDEVRYADAYAELLRGHWLVLNLNGVAYPDKPPLYFWLLRALDAVTGVGDPAVFFLGAAVSGFLVLWAVLLWAKALRLQDDAGLMAGMVLLCTLFFAGLLHYSRMDMLFAALITASQAAFCAAFRTGNEAQRGRAAALAMLLAALATLTKGPLGLLFPIVTTLLFLSWRGRAREFFRKDMLPGLAVLLAVVFSWVAAAYVVEGPGFLRKIFYEQIFQRATKTFHHAEPWYFYLVAFPPCWLPWMLAPVALPLRRLVSAAFWRGLAQGRKNASPEADARAWLWISAASGLVLLSLLSGKVVVYILPQLPPLALLLALALRDGSLPWRRLWLATAALFLVLAAAASQGARFLPAPVAPDGGLPGAYAVAGGFAACAAGVFLLRRQEPRHVLLALALLMPAWVQPAARTLSPALDAIMSPKPQALVLQQYAKLGYTPLSHDIYQGIYSYYLGGVIRETWAFDMLDKAVAEEDVVLVIKKKRWDAWTERPAQVTKVFEQWMAGQTYYVAVSRRDGTPPPPPDACGPAE</sequence>
<keyword evidence="7 8" id="KW-0472">Membrane</keyword>
<dbReference type="GO" id="GO:0010041">
    <property type="term" value="P:response to iron(III) ion"/>
    <property type="evidence" value="ECO:0007669"/>
    <property type="project" value="TreeGrafter"/>
</dbReference>
<evidence type="ECO:0000256" key="5">
    <source>
        <dbReference type="ARBA" id="ARBA00022692"/>
    </source>
</evidence>
<dbReference type="OrthoDB" id="9815691at2"/>
<feature type="transmembrane region" description="Helical" evidence="8">
    <location>
        <begin position="171"/>
        <end position="195"/>
    </location>
</feature>
<keyword evidence="3" id="KW-0328">Glycosyltransferase</keyword>
<accession>A0A238YUA7</accession>
<feature type="transmembrane region" description="Helical" evidence="8">
    <location>
        <begin position="397"/>
        <end position="415"/>
    </location>
</feature>
<feature type="transmembrane region" description="Helical" evidence="8">
    <location>
        <begin position="143"/>
        <end position="159"/>
    </location>
</feature>
<reference evidence="9 10" key="1">
    <citation type="submission" date="2017-06" db="EMBL/GenBank/DDBJ databases">
        <authorList>
            <person name="Kim H.J."/>
            <person name="Triplett B.A."/>
        </authorList>
    </citation>
    <scope>NUCLEOTIDE SEQUENCE [LARGE SCALE GENOMIC DNA]</scope>
    <source>
        <strain evidence="9 10">DSM 13116</strain>
    </source>
</reference>
<dbReference type="GO" id="GO:0016763">
    <property type="term" value="F:pentosyltransferase activity"/>
    <property type="evidence" value="ECO:0007669"/>
    <property type="project" value="TreeGrafter"/>
</dbReference>
<feature type="transmembrane region" description="Helical" evidence="8">
    <location>
        <begin position="363"/>
        <end position="385"/>
    </location>
</feature>
<dbReference type="EMBL" id="FZOC01000002">
    <property type="protein sequence ID" value="SNR74876.1"/>
    <property type="molecule type" value="Genomic_DNA"/>
</dbReference>
<evidence type="ECO:0000256" key="6">
    <source>
        <dbReference type="ARBA" id="ARBA00022989"/>
    </source>
</evidence>
<dbReference type="GO" id="GO:0005886">
    <property type="term" value="C:plasma membrane"/>
    <property type="evidence" value="ECO:0007669"/>
    <property type="project" value="UniProtKB-SubCell"/>
</dbReference>
<dbReference type="PANTHER" id="PTHR33908">
    <property type="entry name" value="MANNOSYLTRANSFERASE YKCB-RELATED"/>
    <property type="match status" value="1"/>
</dbReference>
<evidence type="ECO:0000256" key="1">
    <source>
        <dbReference type="ARBA" id="ARBA00004651"/>
    </source>
</evidence>
<comment type="subcellular location">
    <subcellularLocation>
        <location evidence="1">Cell membrane</location>
        <topology evidence="1">Multi-pass membrane protein</topology>
    </subcellularLocation>
</comment>